<sequence length="112" mass="12451">MVDDALAKIGLVRFVALTVHNSHGALVVAVHSQLMATVPEAMALGAQVVFDIERFELPLDLPKVPRLIAWHPRYTADLAHVALRACVMRVMSERNWTGPPLDGMDFSPVRRR</sequence>
<gene>
    <name evidence="5" type="ORF">G3574_14070</name>
</gene>
<evidence type="ECO:0000313" key="5">
    <source>
        <dbReference type="EMBL" id="NEX62210.1"/>
    </source>
</evidence>
<evidence type="ECO:0000313" key="6">
    <source>
        <dbReference type="Proteomes" id="UP000482155"/>
    </source>
</evidence>
<dbReference type="Proteomes" id="UP000482155">
    <property type="component" value="Unassembled WGS sequence"/>
</dbReference>
<evidence type="ECO:0008006" key="7">
    <source>
        <dbReference type="Google" id="ProtNLM"/>
    </source>
</evidence>
<accession>A0A6B3SMW5</accession>
<keyword evidence="6" id="KW-1185">Reference proteome</keyword>
<reference evidence="5 6" key="1">
    <citation type="submission" date="2020-02" db="EMBL/GenBank/DDBJ databases">
        <authorList>
            <person name="Kim M.K."/>
        </authorList>
    </citation>
    <scope>NUCLEOTIDE SEQUENCE [LARGE SCALE GENOMIC DNA]</scope>
    <source>
        <strain evidence="5 6">17J57-3</strain>
    </source>
</reference>
<organism evidence="5 6">
    <name type="scientific">Noviherbaspirillum galbum</name>
    <dbReference type="NCBI Taxonomy" id="2709383"/>
    <lineage>
        <taxon>Bacteria</taxon>
        <taxon>Pseudomonadati</taxon>
        <taxon>Pseudomonadota</taxon>
        <taxon>Betaproteobacteria</taxon>
        <taxon>Burkholderiales</taxon>
        <taxon>Oxalobacteraceae</taxon>
        <taxon>Noviherbaspirillum</taxon>
    </lineage>
</organism>
<dbReference type="PANTHER" id="PTHR30118">
    <property type="entry name" value="HTH-TYPE TRANSCRIPTIONAL REGULATOR LEUO-RELATED"/>
    <property type="match status" value="1"/>
</dbReference>
<keyword evidence="3" id="KW-0238">DNA-binding</keyword>
<dbReference type="SUPFAM" id="SSF53850">
    <property type="entry name" value="Periplasmic binding protein-like II"/>
    <property type="match status" value="1"/>
</dbReference>
<dbReference type="Gene3D" id="3.40.190.10">
    <property type="entry name" value="Periplasmic binding protein-like II"/>
    <property type="match status" value="2"/>
</dbReference>
<dbReference type="GO" id="GO:0006355">
    <property type="term" value="P:regulation of DNA-templated transcription"/>
    <property type="evidence" value="ECO:0007669"/>
    <property type="project" value="TreeGrafter"/>
</dbReference>
<evidence type="ECO:0000256" key="3">
    <source>
        <dbReference type="ARBA" id="ARBA00023125"/>
    </source>
</evidence>
<evidence type="ECO:0000256" key="1">
    <source>
        <dbReference type="ARBA" id="ARBA00009437"/>
    </source>
</evidence>
<dbReference type="PANTHER" id="PTHR30118:SF15">
    <property type="entry name" value="TRANSCRIPTIONAL REGULATORY PROTEIN"/>
    <property type="match status" value="1"/>
</dbReference>
<comment type="similarity">
    <text evidence="1">Belongs to the LysR transcriptional regulatory family.</text>
</comment>
<protein>
    <recommendedName>
        <fullName evidence="7">LysR substrate-binding domain-containing protein</fullName>
    </recommendedName>
</protein>
<name>A0A6B3SMW5_9BURK</name>
<proteinExistence type="inferred from homology"/>
<keyword evidence="2" id="KW-0805">Transcription regulation</keyword>
<dbReference type="AlphaFoldDB" id="A0A6B3SMW5"/>
<dbReference type="RefSeq" id="WP_163964191.1">
    <property type="nucleotide sequence ID" value="NZ_JAAIVB010000045.1"/>
</dbReference>
<evidence type="ECO:0000256" key="4">
    <source>
        <dbReference type="ARBA" id="ARBA00023163"/>
    </source>
</evidence>
<keyword evidence="4" id="KW-0804">Transcription</keyword>
<dbReference type="InterPro" id="IPR050389">
    <property type="entry name" value="LysR-type_TF"/>
</dbReference>
<evidence type="ECO:0000256" key="2">
    <source>
        <dbReference type="ARBA" id="ARBA00023015"/>
    </source>
</evidence>
<comment type="caution">
    <text evidence="5">The sequence shown here is derived from an EMBL/GenBank/DDBJ whole genome shotgun (WGS) entry which is preliminary data.</text>
</comment>
<dbReference type="GO" id="GO:0003677">
    <property type="term" value="F:DNA binding"/>
    <property type="evidence" value="ECO:0007669"/>
    <property type="project" value="UniProtKB-KW"/>
</dbReference>
<dbReference type="EMBL" id="JAAIVB010000045">
    <property type="protein sequence ID" value="NEX62210.1"/>
    <property type="molecule type" value="Genomic_DNA"/>
</dbReference>